<dbReference type="InterPro" id="IPR000595">
    <property type="entry name" value="cNMP-bd_dom"/>
</dbReference>
<feature type="domain" description="Cyclic nucleotide-binding" evidence="4">
    <location>
        <begin position="41"/>
        <end position="127"/>
    </location>
</feature>
<dbReference type="GO" id="GO:0003677">
    <property type="term" value="F:DNA binding"/>
    <property type="evidence" value="ECO:0007669"/>
    <property type="project" value="UniProtKB-KW"/>
</dbReference>
<feature type="domain" description="HTH crp-type" evidence="5">
    <location>
        <begin position="158"/>
        <end position="231"/>
    </location>
</feature>
<dbReference type="Pfam" id="PF13545">
    <property type="entry name" value="HTH_Crp_2"/>
    <property type="match status" value="1"/>
</dbReference>
<sequence>MDKNTKELIEHITTSLLFDETILGSEGLSSSVWDKYLYLGYKSIVEKGAYLLRIGDCLDGFYLTKKGKIESIFLGRDGIVKLFLVTGEGCLYGEQFIFHRQPGLFDGLVVEDAELYFFSKDTIYNIMKNDFEICLFIMKTLAIKSRMLAVQVEDMSLRNNLQKVCRILYTFCCIEEKKGRTEDTIVLRLSHQDIANMLASHRVTVTNNLAKLKKQGILDYRYEKIIIKDKNRLKMIAFE</sequence>
<dbReference type="GO" id="GO:0006355">
    <property type="term" value="P:regulation of DNA-templated transcription"/>
    <property type="evidence" value="ECO:0007669"/>
    <property type="project" value="InterPro"/>
</dbReference>
<dbReference type="Gene3D" id="2.60.120.10">
    <property type="entry name" value="Jelly Rolls"/>
    <property type="match status" value="1"/>
</dbReference>
<organism evidence="6 7">
    <name type="scientific">Desulfotruncus arcticus DSM 17038</name>
    <dbReference type="NCBI Taxonomy" id="1121424"/>
    <lineage>
        <taxon>Bacteria</taxon>
        <taxon>Bacillati</taxon>
        <taxon>Bacillota</taxon>
        <taxon>Clostridia</taxon>
        <taxon>Eubacteriales</taxon>
        <taxon>Desulfallaceae</taxon>
        <taxon>Desulfotruncus</taxon>
    </lineage>
</organism>
<proteinExistence type="predicted"/>
<gene>
    <name evidence="6" type="ORF">SAMN05660649_02214</name>
</gene>
<evidence type="ECO:0000313" key="7">
    <source>
        <dbReference type="Proteomes" id="UP000199337"/>
    </source>
</evidence>
<dbReference type="InterPro" id="IPR014710">
    <property type="entry name" value="RmlC-like_jellyroll"/>
</dbReference>
<dbReference type="PROSITE" id="PS50042">
    <property type="entry name" value="CNMP_BINDING_3"/>
    <property type="match status" value="1"/>
</dbReference>
<evidence type="ECO:0000259" key="4">
    <source>
        <dbReference type="PROSITE" id="PS50042"/>
    </source>
</evidence>
<dbReference type="STRING" id="341036.SAMN05660649_02214"/>
<dbReference type="InterPro" id="IPR036390">
    <property type="entry name" value="WH_DNA-bd_sf"/>
</dbReference>
<protein>
    <submittedName>
        <fullName evidence="6">Cyclic nucleotide-binding domain-containing protein</fullName>
    </submittedName>
</protein>
<keyword evidence="1" id="KW-0805">Transcription regulation</keyword>
<keyword evidence="2" id="KW-0238">DNA-binding</keyword>
<keyword evidence="7" id="KW-1185">Reference proteome</keyword>
<dbReference type="Proteomes" id="UP000199337">
    <property type="component" value="Unassembled WGS sequence"/>
</dbReference>
<evidence type="ECO:0000313" key="6">
    <source>
        <dbReference type="EMBL" id="SFG63417.1"/>
    </source>
</evidence>
<dbReference type="EMBL" id="FOOX01000007">
    <property type="protein sequence ID" value="SFG63417.1"/>
    <property type="molecule type" value="Genomic_DNA"/>
</dbReference>
<dbReference type="PROSITE" id="PS51063">
    <property type="entry name" value="HTH_CRP_2"/>
    <property type="match status" value="1"/>
</dbReference>
<dbReference type="SUPFAM" id="SSF46785">
    <property type="entry name" value="Winged helix' DNA-binding domain"/>
    <property type="match status" value="1"/>
</dbReference>
<dbReference type="InterPro" id="IPR012318">
    <property type="entry name" value="HTH_CRP"/>
</dbReference>
<name>A0A1I2TJ58_9FIRM</name>
<dbReference type="InterPro" id="IPR036388">
    <property type="entry name" value="WH-like_DNA-bd_sf"/>
</dbReference>
<dbReference type="Gene3D" id="1.10.10.10">
    <property type="entry name" value="Winged helix-like DNA-binding domain superfamily/Winged helix DNA-binding domain"/>
    <property type="match status" value="1"/>
</dbReference>
<evidence type="ECO:0000256" key="1">
    <source>
        <dbReference type="ARBA" id="ARBA00023015"/>
    </source>
</evidence>
<dbReference type="AlphaFoldDB" id="A0A1I2TJ58"/>
<dbReference type="SUPFAM" id="SSF51206">
    <property type="entry name" value="cAMP-binding domain-like"/>
    <property type="match status" value="1"/>
</dbReference>
<dbReference type="CDD" id="cd00038">
    <property type="entry name" value="CAP_ED"/>
    <property type="match status" value="1"/>
</dbReference>
<evidence type="ECO:0000256" key="3">
    <source>
        <dbReference type="ARBA" id="ARBA00023163"/>
    </source>
</evidence>
<evidence type="ECO:0000259" key="5">
    <source>
        <dbReference type="PROSITE" id="PS51063"/>
    </source>
</evidence>
<dbReference type="Pfam" id="PF00027">
    <property type="entry name" value="cNMP_binding"/>
    <property type="match status" value="1"/>
</dbReference>
<dbReference type="SMART" id="SM00419">
    <property type="entry name" value="HTH_CRP"/>
    <property type="match status" value="1"/>
</dbReference>
<evidence type="ECO:0000256" key="2">
    <source>
        <dbReference type="ARBA" id="ARBA00023125"/>
    </source>
</evidence>
<reference evidence="7" key="1">
    <citation type="submission" date="2016-10" db="EMBL/GenBank/DDBJ databases">
        <authorList>
            <person name="Varghese N."/>
            <person name="Submissions S."/>
        </authorList>
    </citation>
    <scope>NUCLEOTIDE SEQUENCE [LARGE SCALE GENOMIC DNA]</scope>
    <source>
        <strain evidence="7">DSM 17038</strain>
    </source>
</reference>
<accession>A0A1I2TJ58</accession>
<keyword evidence="3" id="KW-0804">Transcription</keyword>
<dbReference type="InterPro" id="IPR018490">
    <property type="entry name" value="cNMP-bd_dom_sf"/>
</dbReference>